<dbReference type="InterPro" id="IPR003337">
    <property type="entry name" value="Trehalose_PPase"/>
</dbReference>
<protein>
    <recommendedName>
        <fullName evidence="2">Trehalose 6-phosphate phosphatase</fullName>
        <ecNumber evidence="2">3.1.3.12</ecNumber>
    </recommendedName>
</protein>
<dbReference type="InterPro" id="IPR023214">
    <property type="entry name" value="HAD_sf"/>
</dbReference>
<dbReference type="InterPro" id="IPR036412">
    <property type="entry name" value="HAD-like_sf"/>
</dbReference>
<dbReference type="EC" id="3.1.3.12" evidence="2"/>
<comment type="catalytic activity">
    <reaction evidence="2">
        <text>alpha,alpha-trehalose 6-phosphate + H2O = alpha,alpha-trehalose + phosphate</text>
        <dbReference type="Rhea" id="RHEA:23420"/>
        <dbReference type="ChEBI" id="CHEBI:15377"/>
        <dbReference type="ChEBI" id="CHEBI:16551"/>
        <dbReference type="ChEBI" id="CHEBI:43474"/>
        <dbReference type="ChEBI" id="CHEBI:58429"/>
        <dbReference type="EC" id="3.1.3.12"/>
    </reaction>
</comment>
<dbReference type="PANTHER" id="PTHR43768:SF3">
    <property type="entry name" value="TREHALOSE 6-PHOSPHATE PHOSPHATASE"/>
    <property type="match status" value="1"/>
</dbReference>
<sequence length="243" mass="25604">MTATPPDLPADAALFLDFDGCLVEIAPRPDAIVVPDTLPALLAGLHRRQGGAVALVSGRDVADLRRYLPDFPGAIAGSHGAEIAWQGAPPDPVETGGLDATALHARVRDLAAHDDRLLVEPKPHGVVLHYRAAPDLAEWVDRTMGELASHYPALALQPAKMAMELRPKSAGKDRALSRLMQAPDFAGRIPVYAGDDLTDEAAMAEAQSRGGFAIKIGAGPTVARHRLPDPAALARWLAAALPC</sequence>
<dbReference type="NCBIfam" id="TIGR00685">
    <property type="entry name" value="T6PP"/>
    <property type="match status" value="1"/>
</dbReference>
<comment type="cofactor">
    <cofactor evidence="2">
        <name>Mg(2+)</name>
        <dbReference type="ChEBI" id="CHEBI:18420"/>
    </cofactor>
</comment>
<dbReference type="GO" id="GO:0004805">
    <property type="term" value="F:trehalose-phosphatase activity"/>
    <property type="evidence" value="ECO:0007669"/>
    <property type="project" value="UniProtKB-EC"/>
</dbReference>
<evidence type="ECO:0000313" key="4">
    <source>
        <dbReference type="Proteomes" id="UP001218412"/>
    </source>
</evidence>
<comment type="pathway">
    <text evidence="2">Glycan biosynthesis; trehalose biosynthesis.</text>
</comment>
<keyword evidence="1 2" id="KW-0378">Hydrolase</keyword>
<comment type="function">
    <text evidence="2">Removes the phosphate from trehalose 6-phosphate to produce free trehalose.</text>
</comment>
<accession>A0ABY7SZB9</accession>
<dbReference type="Pfam" id="PF02358">
    <property type="entry name" value="Trehalose_PPase"/>
    <property type="match status" value="1"/>
</dbReference>
<keyword evidence="4" id="KW-1185">Reference proteome</keyword>
<proteinExistence type="inferred from homology"/>
<dbReference type="Gene3D" id="3.40.50.1000">
    <property type="entry name" value="HAD superfamily/HAD-like"/>
    <property type="match status" value="1"/>
</dbReference>
<evidence type="ECO:0000256" key="2">
    <source>
        <dbReference type="RuleBase" id="RU361117"/>
    </source>
</evidence>
<evidence type="ECO:0000313" key="3">
    <source>
        <dbReference type="EMBL" id="WCR11272.1"/>
    </source>
</evidence>
<name>A0ABY7SZB9_9RHOB</name>
<dbReference type="PANTHER" id="PTHR43768">
    <property type="entry name" value="TREHALOSE 6-PHOSPHATE PHOSPHATASE"/>
    <property type="match status" value="1"/>
</dbReference>
<evidence type="ECO:0000256" key="1">
    <source>
        <dbReference type="ARBA" id="ARBA00022801"/>
    </source>
</evidence>
<gene>
    <name evidence="3" type="primary">otsB</name>
    <name evidence="3" type="ORF">JHW45_02380</name>
</gene>
<dbReference type="Proteomes" id="UP001218412">
    <property type="component" value="Chromosome"/>
</dbReference>
<reference evidence="3 4" key="1">
    <citation type="submission" date="2021-01" db="EMBL/GenBank/DDBJ databases">
        <title>Biogeographic distribution of Paracoccus.</title>
        <authorList>
            <person name="Hollensteiner J."/>
            <person name="Leineberger J."/>
            <person name="Brinkhoff T."/>
            <person name="Daniel R."/>
        </authorList>
    </citation>
    <scope>NUCLEOTIDE SEQUENCE [LARGE SCALE GENOMIC DNA]</scope>
    <source>
        <strain evidence="3 4">LMG25392</strain>
    </source>
</reference>
<organism evidence="3 4">
    <name type="scientific">Paracoccus stylophorae</name>
    <dbReference type="NCBI Taxonomy" id="659350"/>
    <lineage>
        <taxon>Bacteria</taxon>
        <taxon>Pseudomonadati</taxon>
        <taxon>Pseudomonadota</taxon>
        <taxon>Alphaproteobacteria</taxon>
        <taxon>Rhodobacterales</taxon>
        <taxon>Paracoccaceae</taxon>
        <taxon>Paracoccus</taxon>
    </lineage>
</organism>
<dbReference type="SUPFAM" id="SSF56784">
    <property type="entry name" value="HAD-like"/>
    <property type="match status" value="1"/>
</dbReference>
<keyword evidence="2" id="KW-0479">Metal-binding</keyword>
<dbReference type="InterPro" id="IPR044651">
    <property type="entry name" value="OTSB-like"/>
</dbReference>
<dbReference type="Gene3D" id="3.30.70.1020">
    <property type="entry name" value="Trehalose-6-phosphate phosphatase related protein, domain 2"/>
    <property type="match status" value="1"/>
</dbReference>
<dbReference type="EMBL" id="CP067134">
    <property type="protein sequence ID" value="WCR11272.1"/>
    <property type="molecule type" value="Genomic_DNA"/>
</dbReference>
<comment type="similarity">
    <text evidence="2">Belongs to the trehalose phosphatase family.</text>
</comment>
<keyword evidence="2" id="KW-0460">Magnesium</keyword>
<dbReference type="RefSeq" id="WP_272859373.1">
    <property type="nucleotide sequence ID" value="NZ_CP067134.1"/>
</dbReference>